<accession>A0A226EN24</accession>
<evidence type="ECO:0000256" key="4">
    <source>
        <dbReference type="ARBA" id="ARBA00023038"/>
    </source>
</evidence>
<dbReference type="PROSITE" id="PS00478">
    <property type="entry name" value="LIM_DOMAIN_1"/>
    <property type="match status" value="1"/>
</dbReference>
<dbReference type="AlphaFoldDB" id="A0A226EN24"/>
<dbReference type="GO" id="GO:0046872">
    <property type="term" value="F:metal ion binding"/>
    <property type="evidence" value="ECO:0007669"/>
    <property type="project" value="UniProtKB-KW"/>
</dbReference>
<dbReference type="GO" id="GO:0000977">
    <property type="term" value="F:RNA polymerase II transcription regulatory region sequence-specific DNA binding"/>
    <property type="evidence" value="ECO:0007669"/>
    <property type="project" value="TreeGrafter"/>
</dbReference>
<protein>
    <submittedName>
        <fullName evidence="10">LIM/homeobox protein Lhx9</fullName>
    </submittedName>
</protein>
<organism evidence="10 11">
    <name type="scientific">Folsomia candida</name>
    <name type="common">Springtail</name>
    <dbReference type="NCBI Taxonomy" id="158441"/>
    <lineage>
        <taxon>Eukaryota</taxon>
        <taxon>Metazoa</taxon>
        <taxon>Ecdysozoa</taxon>
        <taxon>Arthropoda</taxon>
        <taxon>Hexapoda</taxon>
        <taxon>Collembola</taxon>
        <taxon>Entomobryomorpha</taxon>
        <taxon>Isotomoidea</taxon>
        <taxon>Isotomidae</taxon>
        <taxon>Proisotominae</taxon>
        <taxon>Folsomia</taxon>
    </lineage>
</organism>
<comment type="subcellular location">
    <subcellularLocation>
        <location evidence="1">Nucleus</location>
    </subcellularLocation>
</comment>
<reference evidence="10 11" key="1">
    <citation type="submission" date="2015-12" db="EMBL/GenBank/DDBJ databases">
        <title>The genome of Folsomia candida.</title>
        <authorList>
            <person name="Faddeeva A."/>
            <person name="Derks M.F."/>
            <person name="Anvar Y."/>
            <person name="Smit S."/>
            <person name="Van Straalen N."/>
            <person name="Roelofs D."/>
        </authorList>
    </citation>
    <scope>NUCLEOTIDE SEQUENCE [LARGE SCALE GENOMIC DNA]</scope>
    <source>
        <strain evidence="10 11">VU population</strain>
        <tissue evidence="10">Whole body</tissue>
    </source>
</reference>
<dbReference type="PANTHER" id="PTHR24208:SF166">
    <property type="entry name" value="LIM HOMEOBOX TRANSCRIPTION FACTOR 1 ALPHA, ISOFORM B"/>
    <property type="match status" value="1"/>
</dbReference>
<evidence type="ECO:0000256" key="6">
    <source>
        <dbReference type="ARBA" id="ARBA00023155"/>
    </source>
</evidence>
<evidence type="ECO:0000256" key="5">
    <source>
        <dbReference type="ARBA" id="ARBA00023125"/>
    </source>
</evidence>
<keyword evidence="2 8" id="KW-0479">Metal-binding</keyword>
<sequence length="185" mass="21383">MKYIKNGERFAASRTVCAVKETRVKFPPVAYWADPPELEGFVGADMTKKSIKVETNVICTTCHDKIMDRFLLQVNGLQYHTDCLRCSVCAICLQSESSCFFREGTVYCRNDYYRIRMDPMITQLPLSDSLNFRKEEELVEVKGKRRRWAEDQGIFCPVIKSRDTFHYLLQGVVSNPIVTSKKKES</sequence>
<evidence type="ECO:0000256" key="3">
    <source>
        <dbReference type="ARBA" id="ARBA00022833"/>
    </source>
</evidence>
<dbReference type="Gene3D" id="2.10.110.10">
    <property type="entry name" value="Cysteine Rich Protein"/>
    <property type="match status" value="1"/>
</dbReference>
<dbReference type="PROSITE" id="PS50023">
    <property type="entry name" value="LIM_DOMAIN_2"/>
    <property type="match status" value="1"/>
</dbReference>
<dbReference type="EMBL" id="LNIX01000002">
    <property type="protein sequence ID" value="OXA58869.1"/>
    <property type="molecule type" value="Genomic_DNA"/>
</dbReference>
<evidence type="ECO:0000256" key="8">
    <source>
        <dbReference type="PROSITE-ProRule" id="PRU00125"/>
    </source>
</evidence>
<evidence type="ECO:0000313" key="10">
    <source>
        <dbReference type="EMBL" id="OXA58869.1"/>
    </source>
</evidence>
<keyword evidence="11" id="KW-1185">Reference proteome</keyword>
<evidence type="ECO:0000259" key="9">
    <source>
        <dbReference type="PROSITE" id="PS50023"/>
    </source>
</evidence>
<keyword evidence="7" id="KW-0539">Nucleus</keyword>
<name>A0A226EN24_FOLCA</name>
<comment type="caution">
    <text evidence="10">The sequence shown here is derived from an EMBL/GenBank/DDBJ whole genome shotgun (WGS) entry which is preliminary data.</text>
</comment>
<dbReference type="InterPro" id="IPR050453">
    <property type="entry name" value="LIM_Homeobox_TF"/>
</dbReference>
<dbReference type="GO" id="GO:0000981">
    <property type="term" value="F:DNA-binding transcription factor activity, RNA polymerase II-specific"/>
    <property type="evidence" value="ECO:0007669"/>
    <property type="project" value="TreeGrafter"/>
</dbReference>
<keyword evidence="6 10" id="KW-0371">Homeobox</keyword>
<proteinExistence type="predicted"/>
<evidence type="ECO:0000256" key="7">
    <source>
        <dbReference type="ARBA" id="ARBA00023242"/>
    </source>
</evidence>
<dbReference type="Proteomes" id="UP000198287">
    <property type="component" value="Unassembled WGS sequence"/>
</dbReference>
<dbReference type="PANTHER" id="PTHR24208">
    <property type="entry name" value="LIM/HOMEOBOX PROTEIN LHX"/>
    <property type="match status" value="1"/>
</dbReference>
<evidence type="ECO:0000256" key="2">
    <source>
        <dbReference type="ARBA" id="ARBA00022723"/>
    </source>
</evidence>
<keyword evidence="3 8" id="KW-0862">Zinc</keyword>
<dbReference type="GO" id="GO:0005634">
    <property type="term" value="C:nucleus"/>
    <property type="evidence" value="ECO:0007669"/>
    <property type="project" value="UniProtKB-SubCell"/>
</dbReference>
<dbReference type="SUPFAM" id="SSF57716">
    <property type="entry name" value="Glucocorticoid receptor-like (DNA-binding domain)"/>
    <property type="match status" value="2"/>
</dbReference>
<dbReference type="Pfam" id="PF00412">
    <property type="entry name" value="LIM"/>
    <property type="match status" value="1"/>
</dbReference>
<keyword evidence="5 10" id="KW-0238">DNA-binding</keyword>
<feature type="domain" description="LIM zinc-binding" evidence="9">
    <location>
        <begin position="57"/>
        <end position="118"/>
    </location>
</feature>
<dbReference type="SMART" id="SM00132">
    <property type="entry name" value="LIM"/>
    <property type="match status" value="1"/>
</dbReference>
<dbReference type="GO" id="GO:0030182">
    <property type="term" value="P:neuron differentiation"/>
    <property type="evidence" value="ECO:0007669"/>
    <property type="project" value="TreeGrafter"/>
</dbReference>
<gene>
    <name evidence="10" type="ORF">Fcan01_04214</name>
</gene>
<keyword evidence="4 8" id="KW-0440">LIM domain</keyword>
<dbReference type="OrthoDB" id="10068367at2759"/>
<dbReference type="STRING" id="158441.A0A226EN24"/>
<dbReference type="InterPro" id="IPR001781">
    <property type="entry name" value="Znf_LIM"/>
</dbReference>
<evidence type="ECO:0000256" key="1">
    <source>
        <dbReference type="ARBA" id="ARBA00004123"/>
    </source>
</evidence>
<evidence type="ECO:0000313" key="11">
    <source>
        <dbReference type="Proteomes" id="UP000198287"/>
    </source>
</evidence>